<sequence length="396" mass="43796">MFTRDRDFAFARFQERAMNEPVRRLPLPHQDRVDRARGFAEALTQAKGKHLLIALRGHPDPDGIASALAQAHIAQRLGVGKTTIGYCHELSHRENRALVKLLNVELKKMKTVSDVDKVDFIGLVDAHDVDPELSGADNIETLTIVDHHRAHAPPRARFVDMRNDVGATATIFVEYLSELFPMSPDQDDDRRVATALMHGLATDTDDFTLARATDFRAAAQLADVCDRDLLQDLSRRLIAPSAMDVIARALAALVVRRNFAMAGVGFVAESERDTIAQAADFLIRREDIDTVVVYGIVNDRFIEGSLRTHSPSVDPAVWLEQAFGHDERGRAYGGGRRDKGGFKIPIGFLGRATDRAQLWSLVEHAARQALLKQLGEEPSPPVIAPVLTKPSVEKES</sequence>
<reference evidence="2 3" key="1">
    <citation type="submission" date="2015-08" db="EMBL/GenBank/DDBJ databases">
        <authorList>
            <person name="Babu N.S."/>
            <person name="Beckwith C.J."/>
            <person name="Beseler K.G."/>
            <person name="Brison A."/>
            <person name="Carone J.V."/>
            <person name="Caskin T.P."/>
            <person name="Diamond M."/>
            <person name="Durham M.E."/>
            <person name="Foxe J.M."/>
            <person name="Go M."/>
            <person name="Henderson B.A."/>
            <person name="Jones I.B."/>
            <person name="McGettigan J.A."/>
            <person name="Micheletti S.J."/>
            <person name="Nasrallah M.E."/>
            <person name="Ortiz D."/>
            <person name="Piller C.R."/>
            <person name="Privatt S.R."/>
            <person name="Schneider S.L."/>
            <person name="Sharp S."/>
            <person name="Smith T.C."/>
            <person name="Stanton J.D."/>
            <person name="Ullery H.E."/>
            <person name="Wilson R.J."/>
            <person name="Serrano M.G."/>
            <person name="Buck G."/>
            <person name="Lee V."/>
            <person name="Wang Y."/>
            <person name="Carvalho R."/>
            <person name="Voegtly L."/>
            <person name="Shi R."/>
            <person name="Duckworth R."/>
            <person name="Johnson A."/>
            <person name="Loviza R."/>
            <person name="Walstead R."/>
            <person name="Shah Z."/>
            <person name="Kiflezghi M."/>
            <person name="Wade K."/>
            <person name="Ball S.L."/>
            <person name="Bradley K.W."/>
            <person name="Asai D.J."/>
            <person name="Bowman C.A."/>
            <person name="Russell D.A."/>
            <person name="Pope W.H."/>
            <person name="Jacobs-Sera D."/>
            <person name="Hendrix R.W."/>
            <person name="Hatfull G.F."/>
        </authorList>
    </citation>
    <scope>NUCLEOTIDE SEQUENCE [LARGE SCALE GENOMIC DNA]</scope>
    <source>
        <strain evidence="2 3">DSM 27648</strain>
    </source>
</reference>
<organism evidence="2 3">
    <name type="scientific">Labilithrix luteola</name>
    <dbReference type="NCBI Taxonomy" id="1391654"/>
    <lineage>
        <taxon>Bacteria</taxon>
        <taxon>Pseudomonadati</taxon>
        <taxon>Myxococcota</taxon>
        <taxon>Polyangia</taxon>
        <taxon>Polyangiales</taxon>
        <taxon>Labilitrichaceae</taxon>
        <taxon>Labilithrix</taxon>
    </lineage>
</organism>
<proteinExistence type="predicted"/>
<dbReference type="Pfam" id="PF01368">
    <property type="entry name" value="DHH"/>
    <property type="match status" value="1"/>
</dbReference>
<evidence type="ECO:0000259" key="1">
    <source>
        <dbReference type="Pfam" id="PF01368"/>
    </source>
</evidence>
<name>A0A0K1PUQ1_9BACT</name>
<dbReference type="STRING" id="1391654.AKJ09_03919"/>
<evidence type="ECO:0000313" key="3">
    <source>
        <dbReference type="Proteomes" id="UP000064967"/>
    </source>
</evidence>
<dbReference type="PANTHER" id="PTHR47618">
    <property type="entry name" value="BIFUNCTIONAL OLIGORIBONUCLEASE AND PAP PHOSPHATASE NRNA"/>
    <property type="match status" value="1"/>
</dbReference>
<dbReference type="InterPro" id="IPR051319">
    <property type="entry name" value="Oligoribo/pAp-PDE_c-di-AMP_PDE"/>
</dbReference>
<dbReference type="InterPro" id="IPR038763">
    <property type="entry name" value="DHH_sf"/>
</dbReference>
<dbReference type="OrthoDB" id="5490569at2"/>
<keyword evidence="3" id="KW-1185">Reference proteome</keyword>
<gene>
    <name evidence="2" type="ORF">AKJ09_03919</name>
</gene>
<dbReference type="KEGG" id="llu:AKJ09_03919"/>
<dbReference type="InterPro" id="IPR001667">
    <property type="entry name" value="DDH_dom"/>
</dbReference>
<dbReference type="Gene3D" id="3.90.1640.10">
    <property type="entry name" value="inorganic pyrophosphatase (n-terminal core)"/>
    <property type="match status" value="1"/>
</dbReference>
<dbReference type="PANTHER" id="PTHR47618:SF1">
    <property type="entry name" value="BIFUNCTIONAL OLIGORIBONUCLEASE AND PAP PHOSPHATASE NRNA"/>
    <property type="match status" value="1"/>
</dbReference>
<dbReference type="AlphaFoldDB" id="A0A0K1PUQ1"/>
<accession>A0A0K1PUQ1</accession>
<dbReference type="Proteomes" id="UP000064967">
    <property type="component" value="Chromosome"/>
</dbReference>
<protein>
    <submittedName>
        <fullName evidence="2">Kef-type K+ transport systems (NAD-binding component fused to domain related to exopolyphosphatase)</fullName>
    </submittedName>
</protein>
<evidence type="ECO:0000313" key="2">
    <source>
        <dbReference type="EMBL" id="AKU97255.1"/>
    </source>
</evidence>
<dbReference type="EMBL" id="CP012333">
    <property type="protein sequence ID" value="AKU97255.1"/>
    <property type="molecule type" value="Genomic_DNA"/>
</dbReference>
<feature type="domain" description="DDH" evidence="1">
    <location>
        <begin position="56"/>
        <end position="199"/>
    </location>
</feature>
<dbReference type="SUPFAM" id="SSF64182">
    <property type="entry name" value="DHH phosphoesterases"/>
    <property type="match status" value="1"/>
</dbReference>